<dbReference type="InterPro" id="IPR000551">
    <property type="entry name" value="MerR-type_HTH_dom"/>
</dbReference>
<keyword evidence="7" id="KW-1185">Reference proteome</keyword>
<dbReference type="RefSeq" id="WP_342302639.1">
    <property type="nucleotide sequence ID" value="NZ_JBCEWA010000002.1"/>
</dbReference>
<dbReference type="InterPro" id="IPR036724">
    <property type="entry name" value="Cobalamin-bd_sf"/>
</dbReference>
<gene>
    <name evidence="6" type="ORF">AAF454_02580</name>
</gene>
<dbReference type="PANTHER" id="PTHR30204">
    <property type="entry name" value="REDOX-CYCLING DRUG-SENSING TRANSCRIPTIONAL ACTIVATOR SOXR"/>
    <property type="match status" value="1"/>
</dbReference>
<keyword evidence="3" id="KW-0238">DNA-binding</keyword>
<name>A0ABU9LKW0_9BACL</name>
<dbReference type="PANTHER" id="PTHR30204:SF69">
    <property type="entry name" value="MERR-FAMILY TRANSCRIPTIONAL REGULATOR"/>
    <property type="match status" value="1"/>
</dbReference>
<dbReference type="SUPFAM" id="SSF52242">
    <property type="entry name" value="Cobalamin (vitamin B12)-binding domain"/>
    <property type="match status" value="1"/>
</dbReference>
<keyword evidence="4" id="KW-0804">Transcription</keyword>
<dbReference type="Gene3D" id="1.10.1660.10">
    <property type="match status" value="1"/>
</dbReference>
<protein>
    <submittedName>
        <fullName evidence="6">MerR family transcriptional regulator</fullName>
    </submittedName>
</protein>
<dbReference type="InterPro" id="IPR036594">
    <property type="entry name" value="Meth_synthase_dom"/>
</dbReference>
<accession>A0ABU9LKW0</accession>
<keyword evidence="2" id="KW-0805">Transcription regulation</keyword>
<dbReference type="SUPFAM" id="SSF46955">
    <property type="entry name" value="Putative DNA-binding domain"/>
    <property type="match status" value="1"/>
</dbReference>
<feature type="domain" description="HTH merR-type" evidence="5">
    <location>
        <begin position="7"/>
        <end position="77"/>
    </location>
</feature>
<keyword evidence="1" id="KW-0678">Repressor</keyword>
<comment type="caution">
    <text evidence="6">The sequence shown here is derived from an EMBL/GenBank/DDBJ whole genome shotgun (WGS) entry which is preliminary data.</text>
</comment>
<evidence type="ECO:0000256" key="1">
    <source>
        <dbReference type="ARBA" id="ARBA00022491"/>
    </source>
</evidence>
<dbReference type="Gene3D" id="1.10.1240.10">
    <property type="entry name" value="Methionine synthase domain"/>
    <property type="match status" value="1"/>
</dbReference>
<dbReference type="PROSITE" id="PS50937">
    <property type="entry name" value="HTH_MERR_2"/>
    <property type="match status" value="1"/>
</dbReference>
<evidence type="ECO:0000256" key="2">
    <source>
        <dbReference type="ARBA" id="ARBA00023015"/>
    </source>
</evidence>
<organism evidence="6 7">
    <name type="scientific">Kurthia gibsonii</name>
    <dbReference type="NCBI Taxonomy" id="33946"/>
    <lineage>
        <taxon>Bacteria</taxon>
        <taxon>Bacillati</taxon>
        <taxon>Bacillota</taxon>
        <taxon>Bacilli</taxon>
        <taxon>Bacillales</taxon>
        <taxon>Caryophanaceae</taxon>
        <taxon>Kurthia</taxon>
    </lineage>
</organism>
<dbReference type="Gene3D" id="3.40.50.280">
    <property type="entry name" value="Cobalamin-binding domain"/>
    <property type="match status" value="1"/>
</dbReference>
<dbReference type="InterPro" id="IPR047057">
    <property type="entry name" value="MerR_fam"/>
</dbReference>
<dbReference type="Pfam" id="PF13411">
    <property type="entry name" value="MerR_1"/>
    <property type="match status" value="1"/>
</dbReference>
<sequence>MDDFSQNYSISSVEAITGIKKETLRKWEQRYDFLHPTRLENGYRQYSQQQVEFLCLLQSQLQQGISLKKSIQYATEQTEKRPSTPSLVEPFLYQLLAYGEECDEEAFSITLHQAHQTLGLTVYLQQLIRPFLQEVGRRWSTKQWSEYQEKFVSTIIQNHLVEVKQQIPVSKNAPLVIGACLPYENHELPLHILLLQILLKGYRVFLIGRSPAAGTIEDFVDKLHPTVVLLSATTHIPLDHPNYLYELDEFAKKRPKITFFLGGTGANQLIERKPLTTITITHTLEPIWNALKKTTS</sequence>
<evidence type="ECO:0000256" key="4">
    <source>
        <dbReference type="ARBA" id="ARBA00023163"/>
    </source>
</evidence>
<dbReference type="InterPro" id="IPR009061">
    <property type="entry name" value="DNA-bd_dom_put_sf"/>
</dbReference>
<evidence type="ECO:0000313" key="7">
    <source>
        <dbReference type="Proteomes" id="UP001398420"/>
    </source>
</evidence>
<evidence type="ECO:0000256" key="3">
    <source>
        <dbReference type="ARBA" id="ARBA00023125"/>
    </source>
</evidence>
<dbReference type="EMBL" id="JBCEWA010000002">
    <property type="protein sequence ID" value="MEL5987311.1"/>
    <property type="molecule type" value="Genomic_DNA"/>
</dbReference>
<dbReference type="SMART" id="SM00422">
    <property type="entry name" value="HTH_MERR"/>
    <property type="match status" value="1"/>
</dbReference>
<proteinExistence type="predicted"/>
<reference evidence="6 7" key="1">
    <citation type="submission" date="2024-04" db="EMBL/GenBank/DDBJ databases">
        <authorList>
            <person name="Wu Y.S."/>
            <person name="Zhang L."/>
        </authorList>
    </citation>
    <scope>NUCLEOTIDE SEQUENCE [LARGE SCALE GENOMIC DNA]</scope>
    <source>
        <strain evidence="6 7">KG-01</strain>
    </source>
</reference>
<evidence type="ECO:0000313" key="6">
    <source>
        <dbReference type="EMBL" id="MEL5987311.1"/>
    </source>
</evidence>
<evidence type="ECO:0000259" key="5">
    <source>
        <dbReference type="PROSITE" id="PS50937"/>
    </source>
</evidence>
<dbReference type="Proteomes" id="UP001398420">
    <property type="component" value="Unassembled WGS sequence"/>
</dbReference>